<keyword evidence="5 9" id="KW-0547">Nucleotide-binding</keyword>
<name>A0ABN1VYC5_9ACTN</name>
<feature type="transmembrane region" description="Helical" evidence="11">
    <location>
        <begin position="37"/>
        <end position="57"/>
    </location>
</feature>
<feature type="domain" description="FtsK" evidence="12">
    <location>
        <begin position="468"/>
        <end position="674"/>
    </location>
</feature>
<feature type="domain" description="FtsK" evidence="12">
    <location>
        <begin position="833"/>
        <end position="1025"/>
    </location>
</feature>
<feature type="binding site" evidence="9">
    <location>
        <begin position="851"/>
        <end position="858"/>
    </location>
    <ligand>
        <name>ATP</name>
        <dbReference type="ChEBI" id="CHEBI:30616"/>
    </ligand>
</feature>
<dbReference type="PROSITE" id="PS50901">
    <property type="entry name" value="FTSK"/>
    <property type="match status" value="3"/>
</dbReference>
<keyword evidence="8 11" id="KW-0472">Membrane</keyword>
<evidence type="ECO:0000256" key="1">
    <source>
        <dbReference type="ARBA" id="ARBA00004651"/>
    </source>
</evidence>
<accession>A0ABN1VYC5</accession>
<evidence type="ECO:0000256" key="9">
    <source>
        <dbReference type="PROSITE-ProRule" id="PRU00289"/>
    </source>
</evidence>
<dbReference type="EMBL" id="BAAALF010000020">
    <property type="protein sequence ID" value="GAA1227485.1"/>
    <property type="molecule type" value="Genomic_DNA"/>
</dbReference>
<evidence type="ECO:0000256" key="11">
    <source>
        <dbReference type="SAM" id="Phobius"/>
    </source>
</evidence>
<evidence type="ECO:0000256" key="5">
    <source>
        <dbReference type="ARBA" id="ARBA00022741"/>
    </source>
</evidence>
<reference evidence="13 14" key="1">
    <citation type="journal article" date="2019" name="Int. J. Syst. Evol. Microbiol.">
        <title>The Global Catalogue of Microorganisms (GCM) 10K type strain sequencing project: providing services to taxonomists for standard genome sequencing and annotation.</title>
        <authorList>
            <consortium name="The Broad Institute Genomics Platform"/>
            <consortium name="The Broad Institute Genome Sequencing Center for Infectious Disease"/>
            <person name="Wu L."/>
            <person name="Ma J."/>
        </authorList>
    </citation>
    <scope>NUCLEOTIDE SEQUENCE [LARGE SCALE GENOMIC DNA]</scope>
    <source>
        <strain evidence="13 14">JCM 13004</strain>
    </source>
</reference>
<dbReference type="Pfam" id="PF01580">
    <property type="entry name" value="FtsK_SpoIIIE"/>
    <property type="match status" value="3"/>
</dbReference>
<feature type="binding site" evidence="9">
    <location>
        <begin position="491"/>
        <end position="498"/>
    </location>
    <ligand>
        <name>ATP</name>
        <dbReference type="ChEBI" id="CHEBI:30616"/>
    </ligand>
</feature>
<dbReference type="Proteomes" id="UP001500037">
    <property type="component" value="Unassembled WGS sequence"/>
</dbReference>
<organism evidence="13 14">
    <name type="scientific">Kitasatospora nipponensis</name>
    <dbReference type="NCBI Taxonomy" id="258049"/>
    <lineage>
        <taxon>Bacteria</taxon>
        <taxon>Bacillati</taxon>
        <taxon>Actinomycetota</taxon>
        <taxon>Actinomycetes</taxon>
        <taxon>Kitasatosporales</taxon>
        <taxon>Streptomycetaceae</taxon>
        <taxon>Kitasatospora</taxon>
    </lineage>
</organism>
<gene>
    <name evidence="13" type="ORF">GCM10009665_17470</name>
</gene>
<dbReference type="NCBIfam" id="TIGR03925">
    <property type="entry name" value="T7SS_EccC_b"/>
    <property type="match status" value="1"/>
</dbReference>
<feature type="binding site" evidence="9">
    <location>
        <begin position="1139"/>
        <end position="1146"/>
    </location>
    <ligand>
        <name>ATP</name>
        <dbReference type="ChEBI" id="CHEBI:30616"/>
    </ligand>
</feature>
<keyword evidence="14" id="KW-1185">Reference proteome</keyword>
<evidence type="ECO:0000259" key="12">
    <source>
        <dbReference type="PROSITE" id="PS50901"/>
    </source>
</evidence>
<evidence type="ECO:0000256" key="6">
    <source>
        <dbReference type="ARBA" id="ARBA00022840"/>
    </source>
</evidence>
<keyword evidence="6 9" id="KW-0067">ATP-binding</keyword>
<feature type="transmembrane region" description="Helical" evidence="11">
    <location>
        <begin position="64"/>
        <end position="86"/>
    </location>
</feature>
<comment type="caution">
    <text evidence="13">The sequence shown here is derived from an EMBL/GenBank/DDBJ whole genome shotgun (WGS) entry which is preliminary data.</text>
</comment>
<dbReference type="InterPro" id="IPR023836">
    <property type="entry name" value="EccCa-like_Actinobacteria"/>
</dbReference>
<dbReference type="SUPFAM" id="SSF52540">
    <property type="entry name" value="P-loop containing nucleoside triphosphate hydrolases"/>
    <property type="match status" value="3"/>
</dbReference>
<evidence type="ECO:0000313" key="14">
    <source>
        <dbReference type="Proteomes" id="UP001500037"/>
    </source>
</evidence>
<dbReference type="InterPro" id="IPR003593">
    <property type="entry name" value="AAA+_ATPase"/>
</dbReference>
<evidence type="ECO:0000256" key="3">
    <source>
        <dbReference type="ARBA" id="ARBA00022692"/>
    </source>
</evidence>
<keyword evidence="7 11" id="KW-1133">Transmembrane helix</keyword>
<keyword evidence="4" id="KW-0677">Repeat</keyword>
<keyword evidence="2" id="KW-1003">Cell membrane</keyword>
<feature type="region of interest" description="Disordered" evidence="10">
    <location>
        <begin position="1337"/>
        <end position="1357"/>
    </location>
</feature>
<dbReference type="NCBIfam" id="TIGR03924">
    <property type="entry name" value="T7SS_EccC_a"/>
    <property type="match status" value="1"/>
</dbReference>
<dbReference type="InterPro" id="IPR023837">
    <property type="entry name" value="EccCb-like_Actinobacteria"/>
</dbReference>
<evidence type="ECO:0000256" key="4">
    <source>
        <dbReference type="ARBA" id="ARBA00022737"/>
    </source>
</evidence>
<keyword evidence="3 11" id="KW-0812">Transmembrane</keyword>
<dbReference type="InterPro" id="IPR027417">
    <property type="entry name" value="P-loop_NTPase"/>
</dbReference>
<sequence length="1357" mass="146183">MSRIVFHRPARVLPPQLPTEPVVLAAPPQPPGKDSNASWVMLLMPLLSSISMAGYMIVAGKKMLILLGIAFVLLSIGVTVGVRMQLRGTQRKARTRARDRYLEHLIEVRRTARQVAADQRVVSAWQHPSPHRLRAIAVRRRRVWERRVTDPDFLRVRIGVGHAPLTTPIRLAGRNDPTVEYDLRARTAAEQLIASMSAVGRQPAVIDLARAGVVSVLGPAELARALARAVLCQLAVGHAPDDLAIAVVTGGEDWNWAKWLPHTHEPEAVGEAGVVPLVAEDFEGLADHLQARLTTARHQQSARRGPLAAPGGADTRRRLVVFLDRYDPRTAWARSAVATQLLEAAGPGTAITVVCVVERESDEPTRADLRVRVAADGALAVEGRRADQGAQVGDAVADRPEPELCEAIARALAPLRLSAEGEEILAQTVSLPALLGVADLETFEPQDQWVAPDQEAVLRVPIGFDGEGRPLLLDLKEAAQGGMGPHGLVVGATGSGKSELLRTLVSGLTTTHAPDLLSLVLIDFKGGATFAGVTELPHVAGLITNLVDDLALVDRVRDALVGEQQRRQRMLRDAGNLDSVREYQLRRAAGHPGPDGKPLEALPYLLIVVDEFGELLNGRPDFIELFGQIGRVGRSLGMHLLLASQRLEEGRLRGLDANLSYRICLRTFSAAESRTVIGTPDAYRLPPIPGSAYLKVAESLYERFRVAHVSGPHLSADQRRAELGSTTPTVAEFALRVAADPDAEPALPAGTQRPRPLLAGPTEMQVLVERLCRSGQSVHQVWLPPLPGALPLDSLTGPVALQPGHGLTAEWWPRRGELSVPVGVLDIPLRQRQQPLVPDFGREHGHLALVGAPQSGKSVFLRSLLLSATLTHTPDQLQFLCLDFGGGSLLPFEAAPHVSGVAGRHDGQRVRRALAEVAQLIGERERFFRESGIDAVAEFRRRREAGELAPGTRAADLFLLVDGWGAARAEVEGIDEALLDIAGRGLGVGVHLVLTANRWADLRMALRDAFSARLELRLNDPADSELDRRAARRLVGAGAGRGLSPQGLEFQVALPRLDGREGTEGLAEAQQEAIAKIAAGWTGTPAPAIRMLPARLTPAELPAPVTPLPAGPAIGIGEDDLAAVHLDLDGDEPHLLVYGDSGAGKSSFLRMWMAQLAARRPASEVRFVVFDYRRSLLGGVPEDHLGAYAGDSAAARAYVEQVTAKLAERLPPAEVTQRQLRERSWWSGPEFYLVVDDYDLVGGGRQSPLAPLADYLPQAREIGLHLVAARRVADSSRTQLTEPLLGRARELGAAGLLLSGDPREGALVGGERASVRPPGRGLLVRRSHPATVVQLALPAEESQEREVSPQAEEHVQE</sequence>
<comment type="subcellular location">
    <subcellularLocation>
        <location evidence="1">Cell membrane</location>
        <topology evidence="1">Multi-pass membrane protein</topology>
    </subcellularLocation>
</comment>
<evidence type="ECO:0000256" key="2">
    <source>
        <dbReference type="ARBA" id="ARBA00022475"/>
    </source>
</evidence>
<evidence type="ECO:0000313" key="13">
    <source>
        <dbReference type="EMBL" id="GAA1227485.1"/>
    </source>
</evidence>
<feature type="domain" description="FtsK" evidence="12">
    <location>
        <begin position="1121"/>
        <end position="1306"/>
    </location>
</feature>
<dbReference type="PANTHER" id="PTHR22683">
    <property type="entry name" value="SPORULATION PROTEIN RELATED"/>
    <property type="match status" value="1"/>
</dbReference>
<dbReference type="RefSeq" id="WP_344440677.1">
    <property type="nucleotide sequence ID" value="NZ_BAAALF010000020.1"/>
</dbReference>
<dbReference type="InterPro" id="IPR002543">
    <property type="entry name" value="FtsK_dom"/>
</dbReference>
<dbReference type="InterPro" id="IPR050206">
    <property type="entry name" value="FtsK/SpoIIIE/SftA"/>
</dbReference>
<evidence type="ECO:0000256" key="7">
    <source>
        <dbReference type="ARBA" id="ARBA00022989"/>
    </source>
</evidence>
<evidence type="ECO:0000256" key="10">
    <source>
        <dbReference type="SAM" id="MobiDB-lite"/>
    </source>
</evidence>
<dbReference type="SMART" id="SM00382">
    <property type="entry name" value="AAA"/>
    <property type="match status" value="3"/>
</dbReference>
<proteinExistence type="predicted"/>
<protein>
    <submittedName>
        <fullName evidence="13">Type VII secretion protein EccC</fullName>
    </submittedName>
</protein>
<dbReference type="Gene3D" id="3.40.50.300">
    <property type="entry name" value="P-loop containing nucleotide triphosphate hydrolases"/>
    <property type="match status" value="4"/>
</dbReference>
<feature type="compositionally biased region" description="Basic and acidic residues" evidence="10">
    <location>
        <begin position="1342"/>
        <end position="1357"/>
    </location>
</feature>
<dbReference type="PANTHER" id="PTHR22683:SF1">
    <property type="entry name" value="TYPE VII SECRETION SYSTEM PROTEIN ESSC"/>
    <property type="match status" value="1"/>
</dbReference>
<evidence type="ECO:0000256" key="8">
    <source>
        <dbReference type="ARBA" id="ARBA00023136"/>
    </source>
</evidence>